<dbReference type="Proteomes" id="UP000092445">
    <property type="component" value="Unassembled WGS sequence"/>
</dbReference>
<accession>A0A1B0A7R4</accession>
<sequence length="126" mass="14187">MQMIVTVIVVVFLNSIALTDNTSALSELGNVEGNPRRFVVRSFHLKDARPANIKDHLDPTVGPKVSFAVIETIFNSIMDKKLNKNEIDFSSVLLTYNKSCKSETQLQHAQDVNNYSVENYLQKKSD</sequence>
<reference evidence="2" key="2">
    <citation type="submission" date="2020-05" db="UniProtKB">
        <authorList>
            <consortium name="EnsemblMetazoa"/>
        </authorList>
    </citation>
    <scope>IDENTIFICATION</scope>
    <source>
        <strain evidence="2">IAEA</strain>
    </source>
</reference>
<dbReference type="VEuPathDB" id="VectorBase:GPAI036907"/>
<evidence type="ECO:0000313" key="2">
    <source>
        <dbReference type="EnsemblMetazoa" id="GPAI036907-PA"/>
    </source>
</evidence>
<evidence type="ECO:0000256" key="1">
    <source>
        <dbReference type="SAM" id="SignalP"/>
    </source>
</evidence>
<keyword evidence="3" id="KW-1185">Reference proteome</keyword>
<proteinExistence type="predicted"/>
<organism evidence="2 3">
    <name type="scientific">Glossina pallidipes</name>
    <name type="common">Tsetse fly</name>
    <dbReference type="NCBI Taxonomy" id="7398"/>
    <lineage>
        <taxon>Eukaryota</taxon>
        <taxon>Metazoa</taxon>
        <taxon>Ecdysozoa</taxon>
        <taxon>Arthropoda</taxon>
        <taxon>Hexapoda</taxon>
        <taxon>Insecta</taxon>
        <taxon>Pterygota</taxon>
        <taxon>Neoptera</taxon>
        <taxon>Endopterygota</taxon>
        <taxon>Diptera</taxon>
        <taxon>Brachycera</taxon>
        <taxon>Muscomorpha</taxon>
        <taxon>Hippoboscoidea</taxon>
        <taxon>Glossinidae</taxon>
        <taxon>Glossina</taxon>
    </lineage>
</organism>
<evidence type="ECO:0000313" key="3">
    <source>
        <dbReference type="Proteomes" id="UP000092445"/>
    </source>
</evidence>
<name>A0A1B0A7R4_GLOPL</name>
<feature type="chain" id="PRO_5008403571" evidence="1">
    <location>
        <begin position="20"/>
        <end position="126"/>
    </location>
</feature>
<reference evidence="3" key="1">
    <citation type="submission" date="2014-03" db="EMBL/GenBank/DDBJ databases">
        <authorList>
            <person name="Aksoy S."/>
            <person name="Warren W."/>
            <person name="Wilson R.K."/>
        </authorList>
    </citation>
    <scope>NUCLEOTIDE SEQUENCE [LARGE SCALE GENOMIC DNA]</scope>
    <source>
        <strain evidence="3">IAEA</strain>
    </source>
</reference>
<dbReference type="AlphaFoldDB" id="A0A1B0A7R4"/>
<feature type="signal peptide" evidence="1">
    <location>
        <begin position="1"/>
        <end position="19"/>
    </location>
</feature>
<protein>
    <submittedName>
        <fullName evidence="2">Uncharacterized protein</fullName>
    </submittedName>
</protein>
<dbReference type="EnsemblMetazoa" id="GPAI036907-RA">
    <property type="protein sequence ID" value="GPAI036907-PA"/>
    <property type="gene ID" value="GPAI036907"/>
</dbReference>
<keyword evidence="1" id="KW-0732">Signal</keyword>